<sequence length="404" mass="46411">MLTEWYPQQLLEFEMPNFQLRNDLEQLSIVYQHGVPEATVFYSGRILEALSSSAVEALGGKAKANVFANLEYIDDFHFLDPVTRYWAHALRRMGNQVRHILGPLEADAHHVAIALLDTWLKWYFIQYPLGPSLPSFSQRQESQLDIFKIFNQLSQQLSNTDFNAELFNQQHSDILLHPALVSVIIEKLLDRKDYTVADQLILQALERSPSDLRLIQLQGLSMSRQNHLKQACQILSQLNKRFPNDDETMGILGGVYKRMWSESGNSQHLQRAGKLYEQGWRNSKQRNAYLGINAASIKLWQNQADSAKEIASAITEQFELKQNILKEKFPNEPFRLNFWDQETLAQAAFLAGKEQDSVALYKELLDPKRHPDKPFNVVIGQLKQHFAHMPPSNELLSLINSVAE</sequence>
<dbReference type="Pfam" id="PF20308">
    <property type="entry name" value="TPR-S"/>
    <property type="match status" value="1"/>
</dbReference>
<protein>
    <submittedName>
        <fullName evidence="1">Uncharacterized protein</fullName>
    </submittedName>
</protein>
<gene>
    <name evidence="1" type="ORF">Q9312_15375</name>
</gene>
<dbReference type="InterPro" id="IPR046880">
    <property type="entry name" value="TPR-S"/>
</dbReference>
<organism evidence="1 2">
    <name type="scientific">Pleionea litopenaei</name>
    <dbReference type="NCBI Taxonomy" id="3070815"/>
    <lineage>
        <taxon>Bacteria</taxon>
        <taxon>Pseudomonadati</taxon>
        <taxon>Pseudomonadota</taxon>
        <taxon>Gammaproteobacteria</taxon>
        <taxon>Oceanospirillales</taxon>
        <taxon>Pleioneaceae</taxon>
        <taxon>Pleionea</taxon>
    </lineage>
</organism>
<reference evidence="1 2" key="1">
    <citation type="submission" date="2023-08" db="EMBL/GenBank/DDBJ databases">
        <title>Pleionea litopenaei sp. nov., isolated from stomach of juvenile Litopenaeus vannamei.</title>
        <authorList>
            <person name="Rho A.M."/>
            <person name="Hwang C.Y."/>
        </authorList>
    </citation>
    <scope>NUCLEOTIDE SEQUENCE [LARGE SCALE GENOMIC DNA]</scope>
    <source>
        <strain evidence="1 2">HL-JVS1</strain>
    </source>
</reference>
<dbReference type="InterPro" id="IPR011990">
    <property type="entry name" value="TPR-like_helical_dom_sf"/>
</dbReference>
<evidence type="ECO:0000313" key="1">
    <source>
        <dbReference type="EMBL" id="WMS86601.1"/>
    </source>
</evidence>
<dbReference type="EMBL" id="CP133548">
    <property type="protein sequence ID" value="WMS86601.1"/>
    <property type="molecule type" value="Genomic_DNA"/>
</dbReference>
<dbReference type="RefSeq" id="WP_309201746.1">
    <property type="nucleotide sequence ID" value="NZ_CP133548.1"/>
</dbReference>
<proteinExistence type="predicted"/>
<accession>A0AA51RS36</accession>
<dbReference type="Proteomes" id="UP001239782">
    <property type="component" value="Chromosome"/>
</dbReference>
<dbReference type="Gene3D" id="1.25.40.10">
    <property type="entry name" value="Tetratricopeptide repeat domain"/>
    <property type="match status" value="1"/>
</dbReference>
<name>A0AA51RS36_9GAMM</name>
<dbReference type="KEGG" id="plei:Q9312_15375"/>
<evidence type="ECO:0000313" key="2">
    <source>
        <dbReference type="Proteomes" id="UP001239782"/>
    </source>
</evidence>
<dbReference type="SUPFAM" id="SSF48452">
    <property type="entry name" value="TPR-like"/>
    <property type="match status" value="1"/>
</dbReference>
<keyword evidence="2" id="KW-1185">Reference proteome</keyword>
<dbReference type="AlphaFoldDB" id="A0AA51RS36"/>